<dbReference type="AlphaFoldDB" id="A0A369I1G3"/>
<feature type="transmembrane region" description="Helical" evidence="1">
    <location>
        <begin position="293"/>
        <end position="313"/>
    </location>
</feature>
<dbReference type="OrthoDB" id="7473745at2"/>
<dbReference type="Proteomes" id="UP000253141">
    <property type="component" value="Unassembled WGS sequence"/>
</dbReference>
<evidence type="ECO:0000313" key="3">
    <source>
        <dbReference type="Proteomes" id="UP000253141"/>
    </source>
</evidence>
<accession>A0A369I1G3</accession>
<keyword evidence="3" id="KW-1185">Reference proteome</keyword>
<keyword evidence="1" id="KW-0472">Membrane</keyword>
<comment type="caution">
    <text evidence="2">The sequence shown here is derived from an EMBL/GenBank/DDBJ whole genome shotgun (WGS) entry which is preliminary data.</text>
</comment>
<evidence type="ECO:0000256" key="1">
    <source>
        <dbReference type="SAM" id="Phobius"/>
    </source>
</evidence>
<feature type="transmembrane region" description="Helical" evidence="1">
    <location>
        <begin position="254"/>
        <end position="272"/>
    </location>
</feature>
<keyword evidence="1" id="KW-1133">Transmembrane helix</keyword>
<evidence type="ECO:0000313" key="2">
    <source>
        <dbReference type="EMBL" id="RDB02307.1"/>
    </source>
</evidence>
<keyword evidence="1" id="KW-0812">Transmembrane</keyword>
<reference evidence="2 3" key="1">
    <citation type="submission" date="2018-07" db="EMBL/GenBank/DDBJ databases">
        <title>Genome analysis of Runella aurantiaca.</title>
        <authorList>
            <person name="Yang X."/>
        </authorList>
    </citation>
    <scope>NUCLEOTIDE SEQUENCE [LARGE SCALE GENOMIC DNA]</scope>
    <source>
        <strain evidence="2 3">YX9</strain>
    </source>
</reference>
<proteinExistence type="predicted"/>
<sequence>MKNNNIIEVANLLEGLANKVRNSTTENRLFSEYNNWQWPAVNRHDLADIPLNIASSLRKVSEIYIEEDYLEDIKGIEVNITEIESRILPYMFNGNGLQAIPAYLNTMTVIKSILEPLFTWEVLNENKILPASLIRKLRAIEAELQEIVPKKEDLTNQINLIHSATEAAETLPTDLQTLKEARSKVGSYSTDAAIFKADIEKFFKESELVFNGLKERKNEAEKIVAQCEEAYRVTTSKGLAAAFDEKASSSNFSMWIWVGGLVISLILIACLGTERVKVLSEAVKVAEPQWGVIWMNVFLSALSIGAPLWFAWLSTKQINQRFRLSEDYGYKAAIAKAYEGYRREAARIDETFEARLFSTALTRLEEAPLRLVGDDMHGSPWHELFSSPAFQRALDTVPEFRDKFIEVAKDGISVLKRTPQPTKANNPDEAE</sequence>
<organism evidence="2 3">
    <name type="scientific">Runella aurantiaca</name>
    <dbReference type="NCBI Taxonomy" id="2282308"/>
    <lineage>
        <taxon>Bacteria</taxon>
        <taxon>Pseudomonadati</taxon>
        <taxon>Bacteroidota</taxon>
        <taxon>Cytophagia</taxon>
        <taxon>Cytophagales</taxon>
        <taxon>Spirosomataceae</taxon>
        <taxon>Runella</taxon>
    </lineage>
</organism>
<name>A0A369I1G3_9BACT</name>
<gene>
    <name evidence="2" type="ORF">DVG78_29580</name>
</gene>
<dbReference type="EMBL" id="QPIW01000049">
    <property type="protein sequence ID" value="RDB02307.1"/>
    <property type="molecule type" value="Genomic_DNA"/>
</dbReference>
<protein>
    <submittedName>
        <fullName evidence="2">Uncharacterized protein</fullName>
    </submittedName>
</protein>
<dbReference type="RefSeq" id="WP_114464610.1">
    <property type="nucleotide sequence ID" value="NZ_QPIW01000049.1"/>
</dbReference>